<sequence>MYLQRNQLSTKILYLLMFFVIFFYPTSADGIILKSNSYVFIYYGICIILVMWYVIGKKININSILGILAVMVYMFVASIVSSKVLEGTIDIARFVYILLPLVIFLFNSDKKVPAKFVLIINEVLTIIIIVWNSFLIFNVELIQNFTTNYYSQFNWFTTRTFVENSKPVFTFGIYSYGAFFYAMLFIFWVYVIFSKIKKNDPFKNRYYIYAFSFILFQILMRGSTALLLGIIMLVAFLRRIGKSNWSFLVVPLFIAVGVYFIYVQDYDWTRLVIGTSTNGFASRYLSTWFQNNFQAVKETILGIGFTIPATRNLVYSDSGYVVLFTMGNIILPVVLYVNLYKSFRRNLPKEIFWLTWIVIMLFELALPGLLYSKEIIFIAYFYMSVQAVRDKNYYDAISD</sequence>
<feature type="transmembrane region" description="Helical" evidence="1">
    <location>
        <begin position="12"/>
        <end position="33"/>
    </location>
</feature>
<accession>A0A939HD27</accession>
<evidence type="ECO:0000313" key="3">
    <source>
        <dbReference type="Proteomes" id="UP000664218"/>
    </source>
</evidence>
<feature type="transmembrane region" description="Helical" evidence="1">
    <location>
        <begin position="118"/>
        <end position="137"/>
    </location>
</feature>
<proteinExistence type="predicted"/>
<feature type="transmembrane region" description="Helical" evidence="1">
    <location>
        <begin position="351"/>
        <end position="371"/>
    </location>
</feature>
<reference evidence="2" key="1">
    <citation type="submission" date="2021-03" db="EMBL/GenBank/DDBJ databases">
        <title>Proteiniclasticum marinus sp. nov., isolated from tidal flat sediment.</title>
        <authorList>
            <person name="Namirimu T."/>
            <person name="Yang J.-A."/>
            <person name="Yang S.-H."/>
            <person name="Kim Y.-J."/>
            <person name="Kwon K.K."/>
        </authorList>
    </citation>
    <scope>NUCLEOTIDE SEQUENCE</scope>
    <source>
        <strain evidence="2">SCR006</strain>
    </source>
</reference>
<keyword evidence="1" id="KW-0812">Transmembrane</keyword>
<keyword evidence="1" id="KW-1133">Transmembrane helix</keyword>
<organism evidence="2 3">
    <name type="scientific">Proteiniclasticum aestuarii</name>
    <dbReference type="NCBI Taxonomy" id="2817862"/>
    <lineage>
        <taxon>Bacteria</taxon>
        <taxon>Bacillati</taxon>
        <taxon>Bacillota</taxon>
        <taxon>Clostridia</taxon>
        <taxon>Eubacteriales</taxon>
        <taxon>Clostridiaceae</taxon>
        <taxon>Proteiniclasticum</taxon>
    </lineage>
</organism>
<feature type="transmembrane region" description="Helical" evidence="1">
    <location>
        <begin position="63"/>
        <end position="81"/>
    </location>
</feature>
<evidence type="ECO:0000256" key="1">
    <source>
        <dbReference type="SAM" id="Phobius"/>
    </source>
</evidence>
<feature type="transmembrane region" description="Helical" evidence="1">
    <location>
        <begin position="206"/>
        <end position="237"/>
    </location>
</feature>
<dbReference type="RefSeq" id="WP_207599602.1">
    <property type="nucleotide sequence ID" value="NZ_JAFNJU010000006.1"/>
</dbReference>
<evidence type="ECO:0000313" key="2">
    <source>
        <dbReference type="EMBL" id="MBO1265073.1"/>
    </source>
</evidence>
<keyword evidence="1" id="KW-0472">Membrane</keyword>
<dbReference type="EMBL" id="JAFNJU010000006">
    <property type="protein sequence ID" value="MBO1265073.1"/>
    <property type="molecule type" value="Genomic_DNA"/>
</dbReference>
<feature type="transmembrane region" description="Helical" evidence="1">
    <location>
        <begin position="320"/>
        <end position="339"/>
    </location>
</feature>
<dbReference type="Proteomes" id="UP000664218">
    <property type="component" value="Unassembled WGS sequence"/>
</dbReference>
<feature type="transmembrane region" description="Helical" evidence="1">
    <location>
        <begin position="173"/>
        <end position="194"/>
    </location>
</feature>
<gene>
    <name evidence="2" type="ORF">J3A84_08550</name>
</gene>
<dbReference type="AlphaFoldDB" id="A0A939HD27"/>
<comment type="caution">
    <text evidence="2">The sequence shown here is derived from an EMBL/GenBank/DDBJ whole genome shotgun (WGS) entry which is preliminary data.</text>
</comment>
<name>A0A939HD27_9CLOT</name>
<feature type="transmembrane region" description="Helical" evidence="1">
    <location>
        <begin position="243"/>
        <end position="262"/>
    </location>
</feature>
<feature type="transmembrane region" description="Helical" evidence="1">
    <location>
        <begin position="87"/>
        <end position="106"/>
    </location>
</feature>
<feature type="transmembrane region" description="Helical" evidence="1">
    <location>
        <begin position="39"/>
        <end position="56"/>
    </location>
</feature>
<protein>
    <submittedName>
        <fullName evidence="2">Uncharacterized protein</fullName>
    </submittedName>
</protein>
<keyword evidence="3" id="KW-1185">Reference proteome</keyword>